<sequence length="140" mass="14326">MKRTLLLLLLVVGAAVALAVGSYSALAGAGPVTSVVIGADEPDDGDVVGDIDDVDGDEVAVQDDDDVDGVVAQQDGEGEQHIAQMIADEFGASQENVLALHEQGVGFGALFKLYALAAVMEGMTVDDLLATNGDGEYEFG</sequence>
<proteinExistence type="predicted"/>
<evidence type="ECO:0000313" key="1">
    <source>
        <dbReference type="EMBL" id="GAG38733.1"/>
    </source>
</evidence>
<protein>
    <submittedName>
        <fullName evidence="1">Uncharacterized protein</fullName>
    </submittedName>
</protein>
<reference evidence="1" key="1">
    <citation type="journal article" date="2014" name="Front. Microbiol.">
        <title>High frequency of phylogenetically diverse reductive dehalogenase-homologous genes in deep subseafloor sedimentary metagenomes.</title>
        <authorList>
            <person name="Kawai M."/>
            <person name="Futagami T."/>
            <person name="Toyoda A."/>
            <person name="Takaki Y."/>
            <person name="Nishi S."/>
            <person name="Hori S."/>
            <person name="Arai W."/>
            <person name="Tsubouchi T."/>
            <person name="Morono Y."/>
            <person name="Uchiyama I."/>
            <person name="Ito T."/>
            <person name="Fujiyama A."/>
            <person name="Inagaki F."/>
            <person name="Takami H."/>
        </authorList>
    </citation>
    <scope>NUCLEOTIDE SEQUENCE</scope>
    <source>
        <strain evidence="1">Expedition CK06-06</strain>
    </source>
</reference>
<feature type="non-terminal residue" evidence="1">
    <location>
        <position position="140"/>
    </location>
</feature>
<name>X0XQ00_9ZZZZ</name>
<comment type="caution">
    <text evidence="1">The sequence shown here is derived from an EMBL/GenBank/DDBJ whole genome shotgun (WGS) entry which is preliminary data.</text>
</comment>
<accession>X0XQ00</accession>
<organism evidence="1">
    <name type="scientific">marine sediment metagenome</name>
    <dbReference type="NCBI Taxonomy" id="412755"/>
    <lineage>
        <taxon>unclassified sequences</taxon>
        <taxon>metagenomes</taxon>
        <taxon>ecological metagenomes</taxon>
    </lineage>
</organism>
<gene>
    <name evidence="1" type="ORF">S01H1_69278</name>
</gene>
<dbReference type="AlphaFoldDB" id="X0XQ00"/>
<dbReference type="EMBL" id="BARS01045986">
    <property type="protein sequence ID" value="GAG38733.1"/>
    <property type="molecule type" value="Genomic_DNA"/>
</dbReference>